<dbReference type="PROSITE" id="PS51375">
    <property type="entry name" value="PPR"/>
    <property type="match status" value="7"/>
</dbReference>
<dbReference type="Pfam" id="PF20431">
    <property type="entry name" value="E_motif"/>
    <property type="match status" value="1"/>
</dbReference>
<dbReference type="NCBIfam" id="TIGR00756">
    <property type="entry name" value="PPR"/>
    <property type="match status" value="6"/>
</dbReference>
<dbReference type="PANTHER" id="PTHR24015:SF548">
    <property type="entry name" value="OS08G0340900 PROTEIN"/>
    <property type="match status" value="1"/>
</dbReference>
<dbReference type="Gene3D" id="1.25.40.10">
    <property type="entry name" value="Tetratricopeptide repeat domain"/>
    <property type="match status" value="7"/>
</dbReference>
<comment type="caution">
    <text evidence="3">The sequence shown here is derived from an EMBL/GenBank/DDBJ whole genome shotgun (WGS) entry which is preliminary data.</text>
</comment>
<accession>A0A8T2S785</accession>
<dbReference type="Pfam" id="PF13041">
    <property type="entry name" value="PPR_2"/>
    <property type="match status" value="6"/>
</dbReference>
<dbReference type="SUPFAM" id="SSF48452">
    <property type="entry name" value="TPR-like"/>
    <property type="match status" value="1"/>
</dbReference>
<dbReference type="AlphaFoldDB" id="A0A8T2S785"/>
<keyword evidence="1" id="KW-0677">Repeat</keyword>
<dbReference type="Pfam" id="PF01535">
    <property type="entry name" value="PPR"/>
    <property type="match status" value="3"/>
</dbReference>
<dbReference type="InterPro" id="IPR011990">
    <property type="entry name" value="TPR-like_helical_dom_sf"/>
</dbReference>
<dbReference type="GO" id="GO:0009451">
    <property type="term" value="P:RNA modification"/>
    <property type="evidence" value="ECO:0007669"/>
    <property type="project" value="InterPro"/>
</dbReference>
<feature type="repeat" description="PPR" evidence="2">
    <location>
        <begin position="106"/>
        <end position="140"/>
    </location>
</feature>
<evidence type="ECO:0008006" key="5">
    <source>
        <dbReference type="Google" id="ProtNLM"/>
    </source>
</evidence>
<evidence type="ECO:0000256" key="2">
    <source>
        <dbReference type="PROSITE-ProRule" id="PRU00708"/>
    </source>
</evidence>
<dbReference type="EMBL" id="CM035427">
    <property type="protein sequence ID" value="KAH7307608.1"/>
    <property type="molecule type" value="Genomic_DNA"/>
</dbReference>
<dbReference type="Proteomes" id="UP000825935">
    <property type="component" value="Chromosome 22"/>
</dbReference>
<feature type="repeat" description="PPR" evidence="2">
    <location>
        <begin position="409"/>
        <end position="443"/>
    </location>
</feature>
<reference evidence="3" key="1">
    <citation type="submission" date="2021-08" db="EMBL/GenBank/DDBJ databases">
        <title>WGS assembly of Ceratopteris richardii.</title>
        <authorList>
            <person name="Marchant D.B."/>
            <person name="Chen G."/>
            <person name="Jenkins J."/>
            <person name="Shu S."/>
            <person name="Leebens-Mack J."/>
            <person name="Grimwood J."/>
            <person name="Schmutz J."/>
            <person name="Soltis P."/>
            <person name="Soltis D."/>
            <person name="Chen Z.-H."/>
        </authorList>
    </citation>
    <scope>NUCLEOTIDE SEQUENCE</scope>
    <source>
        <strain evidence="3">Whitten #5841</strain>
        <tissue evidence="3">Leaf</tissue>
    </source>
</reference>
<organism evidence="3 4">
    <name type="scientific">Ceratopteris richardii</name>
    <name type="common">Triangle waterfern</name>
    <dbReference type="NCBI Taxonomy" id="49495"/>
    <lineage>
        <taxon>Eukaryota</taxon>
        <taxon>Viridiplantae</taxon>
        <taxon>Streptophyta</taxon>
        <taxon>Embryophyta</taxon>
        <taxon>Tracheophyta</taxon>
        <taxon>Polypodiopsida</taxon>
        <taxon>Polypodiidae</taxon>
        <taxon>Polypodiales</taxon>
        <taxon>Pteridineae</taxon>
        <taxon>Pteridaceae</taxon>
        <taxon>Parkerioideae</taxon>
        <taxon>Ceratopteris</taxon>
    </lineage>
</organism>
<dbReference type="InterPro" id="IPR046848">
    <property type="entry name" value="E_motif"/>
</dbReference>
<dbReference type="OrthoDB" id="185373at2759"/>
<dbReference type="FunFam" id="1.25.40.10:FF:000158">
    <property type="entry name" value="pentatricopeptide repeat-containing protein At2g33680"/>
    <property type="match status" value="1"/>
</dbReference>
<dbReference type="InterPro" id="IPR046960">
    <property type="entry name" value="PPR_At4g14850-like_plant"/>
</dbReference>
<dbReference type="FunFam" id="1.25.40.10:FF:000344">
    <property type="entry name" value="Pentatricopeptide repeat-containing protein"/>
    <property type="match status" value="1"/>
</dbReference>
<feature type="repeat" description="PPR" evidence="2">
    <location>
        <begin position="5"/>
        <end position="39"/>
    </location>
</feature>
<name>A0A8T2S785_CERRI</name>
<dbReference type="FunFam" id="1.25.40.10:FF:000343">
    <property type="entry name" value="Pentatricopeptide repeat-containing protein At3g58590"/>
    <property type="match status" value="1"/>
</dbReference>
<dbReference type="FunFam" id="1.25.40.10:FF:000073">
    <property type="entry name" value="Pentatricopeptide repeat-containing protein chloroplastic"/>
    <property type="match status" value="2"/>
</dbReference>
<dbReference type="GO" id="GO:0048731">
    <property type="term" value="P:system development"/>
    <property type="evidence" value="ECO:0007669"/>
    <property type="project" value="UniProtKB-ARBA"/>
</dbReference>
<dbReference type="GO" id="GO:0003723">
    <property type="term" value="F:RNA binding"/>
    <property type="evidence" value="ECO:0007669"/>
    <property type="project" value="InterPro"/>
</dbReference>
<protein>
    <recommendedName>
        <fullName evidence="5">Pentatricopeptide repeat-containing protein</fullName>
    </recommendedName>
</protein>
<dbReference type="PANTHER" id="PTHR24015">
    <property type="entry name" value="OS07G0578800 PROTEIN-RELATED"/>
    <property type="match status" value="1"/>
</dbReference>
<evidence type="ECO:0000313" key="4">
    <source>
        <dbReference type="Proteomes" id="UP000825935"/>
    </source>
</evidence>
<evidence type="ECO:0000256" key="1">
    <source>
        <dbReference type="ARBA" id="ARBA00022737"/>
    </source>
</evidence>
<feature type="repeat" description="PPR" evidence="2">
    <location>
        <begin position="207"/>
        <end position="241"/>
    </location>
</feature>
<feature type="repeat" description="PPR" evidence="2">
    <location>
        <begin position="510"/>
        <end position="540"/>
    </location>
</feature>
<dbReference type="InterPro" id="IPR002885">
    <property type="entry name" value="PPR_rpt"/>
</dbReference>
<evidence type="ECO:0000313" key="3">
    <source>
        <dbReference type="EMBL" id="KAH7307608.1"/>
    </source>
</evidence>
<sequence>MAQLSERAWTSLIQGHIQCERWQLGLSTYRCMRDSKVNPSTYSFVSLLKACVKLTDVETGKQLHCESTHFGWENNLHVGRMLLGMYIKCGHLVDAETIFAQLAVKNVISWNALITGYAEHGPYEQVFTCFEQMQLEGITPNSVTVASVIKACGDLRAIEKGREIHLMFILSTHETDLSVANTCIGMYAKCGSLLEAQKVFDAMATRDVVTWTALMAGYAQHGPPEKALECFHQMQKCNITPNAVSFSCVLKACSSIGDLEEGQKIHAYIAKEEYETDRLVMNSLIDLYGKCGSLIDAREVFGNVPFQDAASWTSLIVGCIEHGHGQEALKIFNNMQVKNIPLDVVSYVCGLKACSLAGAVDNGLSLHAEIGREGFEGDLTINNTLISMYSKFGWLTEAEDVFDMLHKRSVCSWTALIAGYSEHGYSELVLRCFEQMQTERICPNDVTYCCFLRACGIIKELDRGGKCHQEIVEKGLEKDTSIGTTLVGMYSKCGSLSQAQGVFRMLSVQDVTAWTAMIAGYTEQNFHHEALHCFNQMQHKCACSNTVTYICVLKACGSLGVLVKITDIHKEVVLKGFESDFTLNNSLIGAYAKCGSFQDAWSLLNNFPAQDVVTWSAMIKGYAVNQESDMAIECFHRMLNEGLKPDAVLFLCLLTACGHGSMVLQGQDFFNMMGCVHNIQPAPEHLNCMVYLFARVGLLYEALTVLEMLSPASEGTWLSLLSACKIYGEQELGLRCFQQLVELNPRDATWYVIMSDIYMSDGKLDDALGVERMRLDARAEKKPAISTIELNHKTYEFLVGSGQYTESPVFSRNLWRKMQINGHIPDLDTCRIYYF</sequence>
<proteinExistence type="predicted"/>
<feature type="repeat" description="PPR" evidence="2">
    <location>
        <begin position="611"/>
        <end position="645"/>
    </location>
</feature>
<gene>
    <name evidence="3" type="ORF">KP509_22G068500</name>
</gene>
<dbReference type="FunFam" id="1.25.40.10:FF:000381">
    <property type="entry name" value="Pentatricopeptide repeat-containing protein"/>
    <property type="match status" value="1"/>
</dbReference>
<feature type="repeat" description="PPR" evidence="2">
    <location>
        <begin position="308"/>
        <end position="342"/>
    </location>
</feature>
<keyword evidence="4" id="KW-1185">Reference proteome</keyword>